<evidence type="ECO:0000256" key="3">
    <source>
        <dbReference type="RuleBase" id="RU000507"/>
    </source>
</evidence>
<organism evidence="5 8">
    <name type="scientific">Mycobacteroides salmoniphilum</name>
    <dbReference type="NCBI Taxonomy" id="404941"/>
    <lineage>
        <taxon>Bacteria</taxon>
        <taxon>Bacillati</taxon>
        <taxon>Actinomycetota</taxon>
        <taxon>Actinomycetes</taxon>
        <taxon>Mycobacteriales</taxon>
        <taxon>Mycobacteriaceae</taxon>
        <taxon>Mycobacteroides</taxon>
    </lineage>
</organism>
<name>A0A4R8SKH5_9MYCO</name>
<dbReference type="EMBL" id="PECM01000009">
    <property type="protein sequence ID" value="TEA02685.1"/>
    <property type="molecule type" value="Genomic_DNA"/>
</dbReference>
<dbReference type="InterPro" id="IPR001763">
    <property type="entry name" value="Rhodanese-like_dom"/>
</dbReference>
<dbReference type="InterPro" id="IPR036873">
    <property type="entry name" value="Rhodanese-like_dom_sf"/>
</dbReference>
<evidence type="ECO:0000256" key="2">
    <source>
        <dbReference type="ARBA" id="ARBA00022737"/>
    </source>
</evidence>
<dbReference type="RefSeq" id="WP_134144470.1">
    <property type="nucleotide sequence ID" value="NZ_PECK01000001.1"/>
</dbReference>
<dbReference type="InterPro" id="IPR001307">
    <property type="entry name" value="Thiosulphate_STrfase_CS"/>
</dbReference>
<sequence>MDVLISAADLAARLSEVRLLDVRWTVMAPDGHPAYLQGHLPGAVFVDLDADLADHSATGRGRHPLPTPEAFQASARRWGLNDGDAVVVYDDWNGQAASRAWWLLRAAGITDVRILDGGWSAWQRFGGPVETGEVVTEPGAVTISSLDGVAAVDIAEVAIQSKWGDIQILDARAAARYRGDEEPLDPRAGHIPRAISAPTAENLNADGTFRSAAELRERFGELGVAHSPVVTVYCGSGVTATHQIAALAIAGYDAALYPGSWSEWSSDTQRPVATGPDPF</sequence>
<dbReference type="PROSITE" id="PS50206">
    <property type="entry name" value="RHODANESE_3"/>
    <property type="match status" value="2"/>
</dbReference>
<keyword evidence="5" id="KW-0670">Pyruvate</keyword>
<dbReference type="Pfam" id="PF00581">
    <property type="entry name" value="Rhodanese"/>
    <property type="match status" value="2"/>
</dbReference>
<dbReference type="Proteomes" id="UP000294844">
    <property type="component" value="Unassembled WGS sequence"/>
</dbReference>
<dbReference type="Proteomes" id="UP000295685">
    <property type="component" value="Unassembled WGS sequence"/>
</dbReference>
<dbReference type="PROSITE" id="PS00380">
    <property type="entry name" value="RHODANESE_1"/>
    <property type="match status" value="1"/>
</dbReference>
<evidence type="ECO:0000313" key="5">
    <source>
        <dbReference type="EMBL" id="TDZ98156.1"/>
    </source>
</evidence>
<keyword evidence="2" id="KW-0677">Repeat</keyword>
<dbReference type="EMBL" id="PECK01000001">
    <property type="protein sequence ID" value="TDZ98156.1"/>
    <property type="molecule type" value="Genomic_DNA"/>
</dbReference>
<keyword evidence="1 3" id="KW-0808">Transferase</keyword>
<evidence type="ECO:0000313" key="8">
    <source>
        <dbReference type="Proteomes" id="UP000295685"/>
    </source>
</evidence>
<evidence type="ECO:0000259" key="4">
    <source>
        <dbReference type="PROSITE" id="PS50206"/>
    </source>
</evidence>
<evidence type="ECO:0000256" key="1">
    <source>
        <dbReference type="ARBA" id="ARBA00022679"/>
    </source>
</evidence>
<dbReference type="SMART" id="SM00450">
    <property type="entry name" value="RHOD"/>
    <property type="match status" value="2"/>
</dbReference>
<dbReference type="PANTHER" id="PTHR11364:SF27">
    <property type="entry name" value="SULFURTRANSFERASE"/>
    <property type="match status" value="1"/>
</dbReference>
<dbReference type="Gene3D" id="3.40.250.10">
    <property type="entry name" value="Rhodanese-like domain"/>
    <property type="match status" value="2"/>
</dbReference>
<reference evidence="7 8" key="1">
    <citation type="journal article" date="2019" name="Sci. Rep.">
        <title>Extended insight into the Mycobacterium chelonae-abscessus complex through whole genome sequencing of Mycobacterium salmoniphilum outbreak and Mycobacterium salmoniphilum-like strains.</title>
        <authorList>
            <person name="Behra P.R.K."/>
            <person name="Das S."/>
            <person name="Pettersson B.M.F."/>
            <person name="Shirreff L."/>
            <person name="DuCote T."/>
            <person name="Jacobsson K.G."/>
            <person name="Ennis D.G."/>
            <person name="Kirsebom L.A."/>
        </authorList>
    </citation>
    <scope>NUCLEOTIDE SEQUENCE [LARGE SCALE GENOMIC DNA]</scope>
    <source>
        <strain evidence="6 7">CCUG 60883</strain>
        <strain evidence="5 8">CCUG 60885</strain>
    </source>
</reference>
<dbReference type="InterPro" id="IPR045078">
    <property type="entry name" value="TST/MPST-like"/>
</dbReference>
<feature type="domain" description="Rhodanese" evidence="4">
    <location>
        <begin position="13"/>
        <end position="131"/>
    </location>
</feature>
<feature type="domain" description="Rhodanese" evidence="4">
    <location>
        <begin position="162"/>
        <end position="273"/>
    </location>
</feature>
<dbReference type="AlphaFoldDB" id="A0A4R8SKH5"/>
<evidence type="ECO:0000313" key="6">
    <source>
        <dbReference type="EMBL" id="TEA02685.1"/>
    </source>
</evidence>
<keyword evidence="7" id="KW-1185">Reference proteome</keyword>
<accession>A0A4R8SKH5</accession>
<proteinExistence type="predicted"/>
<dbReference type="GO" id="GO:0004792">
    <property type="term" value="F:thiosulfate-cyanide sulfurtransferase activity"/>
    <property type="evidence" value="ECO:0007669"/>
    <property type="project" value="InterPro"/>
</dbReference>
<dbReference type="OrthoDB" id="9770030at2"/>
<dbReference type="PANTHER" id="PTHR11364">
    <property type="entry name" value="THIOSULFATE SULFERTANSFERASE"/>
    <property type="match status" value="1"/>
</dbReference>
<evidence type="ECO:0000313" key="7">
    <source>
        <dbReference type="Proteomes" id="UP000294844"/>
    </source>
</evidence>
<gene>
    <name evidence="5" type="primary">sseA_1</name>
    <name evidence="6" type="synonym">sseA_2</name>
    <name evidence="6" type="ORF">CCUG60883_03303</name>
    <name evidence="5" type="ORF">CCUG60885_00020</name>
</gene>
<comment type="caution">
    <text evidence="5">The sequence shown here is derived from an EMBL/GenBank/DDBJ whole genome shotgun (WGS) entry which is preliminary data.</text>
</comment>
<dbReference type="CDD" id="cd01448">
    <property type="entry name" value="TST_Repeat_1"/>
    <property type="match status" value="1"/>
</dbReference>
<protein>
    <recommendedName>
        <fullName evidence="3">Sulfurtransferase</fullName>
    </recommendedName>
</protein>
<dbReference type="PROSITE" id="PS00683">
    <property type="entry name" value="RHODANESE_2"/>
    <property type="match status" value="1"/>
</dbReference>
<dbReference type="SUPFAM" id="SSF52821">
    <property type="entry name" value="Rhodanese/Cell cycle control phosphatase"/>
    <property type="match status" value="2"/>
</dbReference>
<dbReference type="CDD" id="cd01449">
    <property type="entry name" value="TST_Repeat_2"/>
    <property type="match status" value="1"/>
</dbReference>